<dbReference type="Proteomes" id="UP000825434">
    <property type="component" value="Chromosome 2"/>
</dbReference>
<gene>
    <name evidence="2" type="ORF">CA3LBN_002584</name>
</gene>
<feature type="transmembrane region" description="Helical" evidence="1">
    <location>
        <begin position="53"/>
        <end position="77"/>
    </location>
</feature>
<sequence>MEKATDSGSQTPPPEIDEARKQCNAFQVVIAKMKTIFERIYGIEIKKRHIPYLIYQVWVFFYIIYIFKLIFGTHMFYKESEYSSSLTETMKTDVTAMESVMEDSTRKISSYLPDEWPHGKYLVGYYGICRKNNDSKEVCYRGNKVEELILQDIGIQIAESHGMEDTDQFGKHFMTSYRLNN</sequence>
<evidence type="ECO:0000313" key="2">
    <source>
        <dbReference type="EMBL" id="QWU88319.1"/>
    </source>
</evidence>
<reference evidence="2 3" key="1">
    <citation type="submission" date="2021-06" db="EMBL/GenBank/DDBJ databases">
        <title>Candida outbreak in Lebanon.</title>
        <authorList>
            <person name="Finianos M."/>
        </authorList>
    </citation>
    <scope>NUCLEOTIDE SEQUENCE [LARGE SCALE GENOMIC DNA]</scope>
    <source>
        <strain evidence="2">CA3LBN</strain>
    </source>
</reference>
<proteinExistence type="predicted"/>
<evidence type="ECO:0000256" key="1">
    <source>
        <dbReference type="SAM" id="Phobius"/>
    </source>
</evidence>
<dbReference type="EMBL" id="CP076662">
    <property type="protein sequence ID" value="QWU88319.1"/>
    <property type="molecule type" value="Genomic_DNA"/>
</dbReference>
<evidence type="ECO:0000313" key="3">
    <source>
        <dbReference type="Proteomes" id="UP000825434"/>
    </source>
</evidence>
<name>A0ABX8I5B0_9ASCO</name>
<keyword evidence="3" id="KW-1185">Reference proteome</keyword>
<accession>A0ABX8I5B0</accession>
<organism evidence="2 3">
    <name type="scientific">Candidozyma haemuli</name>
    <dbReference type="NCBI Taxonomy" id="45357"/>
    <lineage>
        <taxon>Eukaryota</taxon>
        <taxon>Fungi</taxon>
        <taxon>Dikarya</taxon>
        <taxon>Ascomycota</taxon>
        <taxon>Saccharomycotina</taxon>
        <taxon>Pichiomycetes</taxon>
        <taxon>Metschnikowiaceae</taxon>
        <taxon>Candidozyma</taxon>
    </lineage>
</organism>
<keyword evidence="1" id="KW-0812">Transmembrane</keyword>
<keyword evidence="1" id="KW-0472">Membrane</keyword>
<keyword evidence="1" id="KW-1133">Transmembrane helix</keyword>
<protein>
    <submittedName>
        <fullName evidence="2">Uncharacterized protein</fullName>
    </submittedName>
</protein>